<evidence type="ECO:0000313" key="1">
    <source>
        <dbReference type="EMBL" id="AUZ94944.1"/>
    </source>
</evidence>
<dbReference type="Proteomes" id="UP000223025">
    <property type="component" value="Segment"/>
</dbReference>
<accession>A0A2L0UZH5</accession>
<dbReference type="EMBL" id="MF403008">
    <property type="protein sequence ID" value="AUZ94944.1"/>
    <property type="molecule type" value="Genomic_DNA"/>
</dbReference>
<sequence length="108" mass="12377">MDALKALKVFGAMAECGIPVTVVGEHKFEIGGFYKSGTVMVDLERSEITDRYKDVTAFDDDSFVFDLVSLHNNWHTRSKDRLSDWKNVHGGWEIFIERLDGLDFEGRF</sequence>
<reference evidence="1 2" key="1">
    <citation type="submission" date="2017-06" db="EMBL/GenBank/DDBJ databases">
        <authorList>
            <person name="Kim H.J."/>
            <person name="Triplett B.A."/>
        </authorList>
    </citation>
    <scope>NUCLEOTIDE SEQUENCE [LARGE SCALE GENOMIC DNA]</scope>
</reference>
<proteinExistence type="predicted"/>
<keyword evidence="2" id="KW-1185">Reference proteome</keyword>
<dbReference type="RefSeq" id="YP_009611827.1">
    <property type="nucleotide sequence ID" value="NC_042013.1"/>
</dbReference>
<evidence type="ECO:0000313" key="2">
    <source>
        <dbReference type="Proteomes" id="UP000223025"/>
    </source>
</evidence>
<dbReference type="GeneID" id="40088165"/>
<organism evidence="1 2">
    <name type="scientific">Agrobacterium phage Atu_ph07</name>
    <dbReference type="NCBI Taxonomy" id="2024264"/>
    <lineage>
        <taxon>Viruses</taxon>
        <taxon>Duplodnaviria</taxon>
        <taxon>Heunggongvirae</taxon>
        <taxon>Uroviricota</taxon>
        <taxon>Caudoviricetes</taxon>
        <taxon>Polybotosvirus</taxon>
        <taxon>Polybotosvirus Atuph07</taxon>
    </lineage>
</organism>
<protein>
    <submittedName>
        <fullName evidence="1">Uncharacterized protein</fullName>
    </submittedName>
</protein>
<dbReference type="KEGG" id="vg:40088165"/>
<name>A0A2L0UZH5_9CAUD</name>